<dbReference type="Proteomes" id="UP000190816">
    <property type="component" value="Unassembled WGS sequence"/>
</dbReference>
<gene>
    <name evidence="3" type="ORF">BAY32_19045</name>
</gene>
<dbReference type="SUPFAM" id="SSF46689">
    <property type="entry name" value="Homeodomain-like"/>
    <property type="match status" value="1"/>
</dbReference>
<dbReference type="InterPro" id="IPR006120">
    <property type="entry name" value="Resolvase_HTH_dom"/>
</dbReference>
<reference evidence="3 4" key="1">
    <citation type="submission" date="2016-06" db="EMBL/GenBank/DDBJ databases">
        <authorList>
            <person name="Nicholson A.C."/>
        </authorList>
    </citation>
    <scope>NUCLEOTIDE SEQUENCE [LARGE SCALE GENOMIC DNA]</scope>
    <source>
        <strain evidence="3 4">G4123</strain>
    </source>
</reference>
<comment type="similarity">
    <text evidence="1">Belongs to the transposase IS21/IS408/IS1162 family.</text>
</comment>
<dbReference type="InterPro" id="IPR054353">
    <property type="entry name" value="IstA-like_C"/>
</dbReference>
<organism evidence="3 4">
    <name type="scientific">Elizabethkingia ursingii</name>
    <dbReference type="NCBI Taxonomy" id="1756150"/>
    <lineage>
        <taxon>Bacteria</taxon>
        <taxon>Pseudomonadati</taxon>
        <taxon>Bacteroidota</taxon>
        <taxon>Flavobacteriia</taxon>
        <taxon>Flavobacteriales</taxon>
        <taxon>Weeksellaceae</taxon>
        <taxon>Elizabethkingia</taxon>
    </lineage>
</organism>
<dbReference type="GO" id="GO:0003677">
    <property type="term" value="F:DNA binding"/>
    <property type="evidence" value="ECO:0007669"/>
    <property type="project" value="InterPro"/>
</dbReference>
<dbReference type="PANTHER" id="PTHR35004:SF8">
    <property type="entry name" value="TRANSPOSASE RV3428C-RELATED"/>
    <property type="match status" value="1"/>
</dbReference>
<evidence type="ECO:0000313" key="4">
    <source>
        <dbReference type="Proteomes" id="UP000190816"/>
    </source>
</evidence>
<evidence type="ECO:0000313" key="3">
    <source>
        <dbReference type="EMBL" id="OPB78732.1"/>
    </source>
</evidence>
<dbReference type="EMBL" id="MAIC01000010">
    <property type="protein sequence ID" value="OPB78732.1"/>
    <property type="molecule type" value="Genomic_DNA"/>
</dbReference>
<evidence type="ECO:0000259" key="2">
    <source>
        <dbReference type="PROSITE" id="PS50994"/>
    </source>
</evidence>
<dbReference type="GO" id="GO:0000150">
    <property type="term" value="F:DNA strand exchange activity"/>
    <property type="evidence" value="ECO:0007669"/>
    <property type="project" value="InterPro"/>
</dbReference>
<comment type="caution">
    <text evidence="3">The sequence shown here is derived from an EMBL/GenBank/DDBJ whole genome shotgun (WGS) entry which is preliminary data.</text>
</comment>
<dbReference type="KEGG" id="ego:BBD34_12180"/>
<dbReference type="AlphaFoldDB" id="A0AAC9VYL7"/>
<evidence type="ECO:0000256" key="1">
    <source>
        <dbReference type="ARBA" id="ARBA00009277"/>
    </source>
</evidence>
<dbReference type="Gene3D" id="1.10.10.60">
    <property type="entry name" value="Homeodomain-like"/>
    <property type="match status" value="1"/>
</dbReference>
<dbReference type="PANTHER" id="PTHR35004">
    <property type="entry name" value="TRANSPOSASE RV3428C-RELATED"/>
    <property type="match status" value="1"/>
</dbReference>
<dbReference type="InterPro" id="IPR001584">
    <property type="entry name" value="Integrase_cat-core"/>
</dbReference>
<dbReference type="RefSeq" id="WP_078402408.1">
    <property type="nucleotide sequence ID" value="NZ_CP016377.1"/>
</dbReference>
<dbReference type="KEGG" id="ego:BBD34_03690"/>
<dbReference type="PROSITE" id="PS50994">
    <property type="entry name" value="INTEGRASE"/>
    <property type="match status" value="1"/>
</dbReference>
<dbReference type="Pfam" id="PF02796">
    <property type="entry name" value="HTH_7"/>
    <property type="match status" value="1"/>
</dbReference>
<feature type="domain" description="Integrase catalytic" evidence="2">
    <location>
        <begin position="128"/>
        <end position="315"/>
    </location>
</feature>
<sequence>MANKRIDMLNIKQLLRLYTQGVSKVKISKQLGLSRNTVKKYIGLYHEHRFTIEELNELSQEEIEDLFGTTILEPDGREINLESYFPEVSKELKKVGVTRYMLWEEYREKHPAGYCYSQFCHLYRLWSKKVNPSMHMEHKAGEKMFVDYTGKKLHIIDKETGEEKEVEVFVSILGASGMTFVEATMTQRKEDFLQSLAESLNYYEGVPSAIVTDNLKTAVKKSDRYEPVITDSLRGFASHYGTTILPTRTYHPKDKALVENAVRIIYTRIFAPLRKQQFFDLKSLNKSIRDLLEIHNTTVMKRKKYSRADVFHEVEQPALLPLPTIRYELKDSSIATVQKSSHIYLSKDKHYYSVPFTYIGKKVTVLYGKSVVEIYYDERRIAFHQRIYARYQYTTIKEHLPSSHQYMADWTPTRFINWGRQIGTYCEEFITKILEKRSHPDQIYNSCRGVLSLSKKIGNQRLDNACKRALSYERYNMQVIKDILDRGLDALEEEDSSFETGKLPKHKNIRGGKYYE</sequence>
<dbReference type="InterPro" id="IPR009057">
    <property type="entry name" value="Homeodomain-like_sf"/>
</dbReference>
<protein>
    <submittedName>
        <fullName evidence="3">Transposase</fullName>
    </submittedName>
</protein>
<dbReference type="Pfam" id="PF22483">
    <property type="entry name" value="Mu-transpos_C_2"/>
    <property type="match status" value="1"/>
</dbReference>
<dbReference type="GO" id="GO:0015074">
    <property type="term" value="P:DNA integration"/>
    <property type="evidence" value="ECO:0007669"/>
    <property type="project" value="InterPro"/>
</dbReference>
<dbReference type="InterPro" id="IPR012337">
    <property type="entry name" value="RNaseH-like_sf"/>
</dbReference>
<proteinExistence type="inferred from homology"/>
<dbReference type="SUPFAM" id="SSF53098">
    <property type="entry name" value="Ribonuclease H-like"/>
    <property type="match status" value="1"/>
</dbReference>
<dbReference type="InterPro" id="IPR036397">
    <property type="entry name" value="RNaseH_sf"/>
</dbReference>
<name>A0AAC9VYL7_9FLAO</name>
<dbReference type="NCBIfam" id="NF033546">
    <property type="entry name" value="transpos_IS21"/>
    <property type="match status" value="1"/>
</dbReference>
<accession>A0AAC9VYL7</accession>
<dbReference type="KEGG" id="ego:BBD34_17125"/>
<dbReference type="Gene3D" id="3.30.420.10">
    <property type="entry name" value="Ribonuclease H-like superfamily/Ribonuclease H"/>
    <property type="match status" value="1"/>
</dbReference>